<dbReference type="Pfam" id="PF10143">
    <property type="entry name" value="PhosphMutase"/>
    <property type="match status" value="1"/>
</dbReference>
<dbReference type="NCBIfam" id="TIGR00306">
    <property type="entry name" value="apgM"/>
    <property type="match status" value="1"/>
</dbReference>
<dbReference type="PANTHER" id="PTHR31209">
    <property type="entry name" value="COFACTOR-INDEPENDENT PHOSPHOGLYCERATE MUTASE"/>
    <property type="match status" value="1"/>
</dbReference>
<evidence type="ECO:0000256" key="2">
    <source>
        <dbReference type="ARBA" id="ARBA00002315"/>
    </source>
</evidence>
<comment type="pathway">
    <text evidence="3">Carbohydrate degradation.</text>
</comment>
<proteinExistence type="inferred from homology"/>
<evidence type="ECO:0000256" key="4">
    <source>
        <dbReference type="ARBA" id="ARBA00005524"/>
    </source>
</evidence>
<dbReference type="EMBL" id="DTFF01000077">
    <property type="protein sequence ID" value="HGI88444.1"/>
    <property type="molecule type" value="Genomic_DNA"/>
</dbReference>
<dbReference type="InterPro" id="IPR042253">
    <property type="entry name" value="Pglycerate_mutase_ApgM_sf"/>
</dbReference>
<evidence type="ECO:0000256" key="1">
    <source>
        <dbReference type="ARBA" id="ARBA00000370"/>
    </source>
</evidence>
<comment type="similarity">
    <text evidence="4">Belongs to the BPG-independent phosphoglycerate mutase family. A-PGAM subfamily.</text>
</comment>
<evidence type="ECO:0000259" key="6">
    <source>
        <dbReference type="Pfam" id="PF01676"/>
    </source>
</evidence>
<sequence length="430" mass="46849">MLKIILLILDGVADSMKYRPTSLEMAKTPGLDSLASKSIGGCFHPIDSETAPESDAAVFSILGYDPKSINVGRGLLEALGVGVGIREGFEVAFRANFATIDYKTRRIIDRRVGRSLSSSEAKELARSLDGMKLSHYDGYVRVFATIGHRGVVIVSSNERRLSANVSNTDPAYGRVGRVSIALDKFEPYVAKCTPLDDTEEAKVTCELVNEFTEKTIEVLENHPINVARAQKGLPKANVLLLRDAEDRYPNIQLISQLYGLSFGIVAEMPVEKGIGKLLGMKVAEVSPPTGDAERDLKERLEATLSLLKSVDVVYVHLKGPDEPGHDGDKARKVKSIEAIDEFYIQPLCDSIDLSNTAVVVTADHATPPEFKAHTSDPVPLIVAYNGLKRFDGIARFTEVECCTKGSLATLPHGYVVLKKVFMLLKSSSSL</sequence>
<reference evidence="7" key="1">
    <citation type="journal article" date="2020" name="mSystems">
        <title>Genome- and Community-Level Interaction Insights into Carbon Utilization and Element Cycling Functions of Hydrothermarchaeota in Hydrothermal Sediment.</title>
        <authorList>
            <person name="Zhou Z."/>
            <person name="Liu Y."/>
            <person name="Xu W."/>
            <person name="Pan J."/>
            <person name="Luo Z.H."/>
            <person name="Li M."/>
        </authorList>
    </citation>
    <scope>NUCLEOTIDE SEQUENCE [LARGE SCALE GENOMIC DNA]</scope>
    <source>
        <strain evidence="7">SpSt-732</strain>
    </source>
</reference>
<evidence type="ECO:0000256" key="5">
    <source>
        <dbReference type="ARBA" id="ARBA00023152"/>
    </source>
</evidence>
<evidence type="ECO:0000313" key="7">
    <source>
        <dbReference type="EMBL" id="HGI88444.1"/>
    </source>
</evidence>
<dbReference type="PANTHER" id="PTHR31209:SF0">
    <property type="entry name" value="METALLOENZYME DOMAIN-CONTAINING PROTEIN"/>
    <property type="match status" value="1"/>
</dbReference>
<comment type="catalytic activity">
    <reaction evidence="1">
        <text>(2R)-2-phosphoglycerate = (2R)-3-phosphoglycerate</text>
        <dbReference type="Rhea" id="RHEA:15901"/>
        <dbReference type="ChEBI" id="CHEBI:58272"/>
        <dbReference type="ChEBI" id="CHEBI:58289"/>
        <dbReference type="EC" id="5.4.2.12"/>
    </reaction>
</comment>
<organism evidence="7">
    <name type="scientific">Ignisphaera aggregans</name>
    <dbReference type="NCBI Taxonomy" id="334771"/>
    <lineage>
        <taxon>Archaea</taxon>
        <taxon>Thermoproteota</taxon>
        <taxon>Thermoprotei</taxon>
        <taxon>Desulfurococcales</taxon>
        <taxon>Desulfurococcaceae</taxon>
        <taxon>Ignisphaera</taxon>
    </lineage>
</organism>
<name>A0A7C4FF12_9CREN</name>
<feature type="domain" description="Metalloenzyme" evidence="6">
    <location>
        <begin position="3"/>
        <end position="410"/>
    </location>
</feature>
<evidence type="ECO:0000256" key="3">
    <source>
        <dbReference type="ARBA" id="ARBA00004921"/>
    </source>
</evidence>
<keyword evidence="7" id="KW-0413">Isomerase</keyword>
<dbReference type="CDD" id="cd16011">
    <property type="entry name" value="iPGM_like"/>
    <property type="match status" value="1"/>
</dbReference>
<dbReference type="SUPFAM" id="SSF53649">
    <property type="entry name" value="Alkaline phosphatase-like"/>
    <property type="match status" value="1"/>
</dbReference>
<dbReference type="InterPro" id="IPR004456">
    <property type="entry name" value="Pglycerate_mutase_ApgM"/>
</dbReference>
<gene>
    <name evidence="7" type="primary">apgM</name>
    <name evidence="7" type="ORF">ENV14_08700</name>
</gene>
<protein>
    <submittedName>
        <fullName evidence="7">2,3-bisphosphoglycerate-independent phosphoglycerate mutase</fullName>
        <ecNumber evidence="7">5.4.2.12</ecNumber>
    </submittedName>
</protein>
<dbReference type="GO" id="GO:0046872">
    <property type="term" value="F:metal ion binding"/>
    <property type="evidence" value="ECO:0007669"/>
    <property type="project" value="InterPro"/>
</dbReference>
<dbReference type="PIRSF" id="PIRSF006392">
    <property type="entry name" value="IPGAM_arch"/>
    <property type="match status" value="1"/>
</dbReference>
<accession>A0A7C4FF12</accession>
<dbReference type="GO" id="GO:0004619">
    <property type="term" value="F:phosphoglycerate mutase activity"/>
    <property type="evidence" value="ECO:0007669"/>
    <property type="project" value="UniProtKB-EC"/>
</dbReference>
<dbReference type="InterPro" id="IPR017850">
    <property type="entry name" value="Alkaline_phosphatase_core_sf"/>
</dbReference>
<dbReference type="Gene3D" id="3.40.720.10">
    <property type="entry name" value="Alkaline Phosphatase, subunit A"/>
    <property type="match status" value="1"/>
</dbReference>
<comment type="caution">
    <text evidence="7">The sequence shown here is derived from an EMBL/GenBank/DDBJ whole genome shotgun (WGS) entry which is preliminary data.</text>
</comment>
<keyword evidence="5" id="KW-0324">Glycolysis</keyword>
<dbReference type="Pfam" id="PF01676">
    <property type="entry name" value="Metalloenzyme"/>
    <property type="match status" value="1"/>
</dbReference>
<dbReference type="GO" id="GO:0006096">
    <property type="term" value="P:glycolytic process"/>
    <property type="evidence" value="ECO:0007669"/>
    <property type="project" value="UniProtKB-KW"/>
</dbReference>
<dbReference type="InterPro" id="IPR006124">
    <property type="entry name" value="Metalloenzyme"/>
</dbReference>
<dbReference type="AlphaFoldDB" id="A0A7C4FF12"/>
<comment type="function">
    <text evidence="2">Catalyzes the interconversion of 2-phosphoglycerate and 3-phosphoglycerate.</text>
</comment>
<dbReference type="Gene3D" id="3.30.70.2130">
    <property type="entry name" value="Metalloenzyme domain"/>
    <property type="match status" value="1"/>
</dbReference>
<dbReference type="EC" id="5.4.2.12" evidence="7"/>